<dbReference type="GO" id="GO:0050577">
    <property type="term" value="F:GDP-L-fucose synthase activity"/>
    <property type="evidence" value="ECO:0007669"/>
    <property type="project" value="UniProtKB-UniRule"/>
</dbReference>
<dbReference type="Pfam" id="PF01370">
    <property type="entry name" value="Epimerase"/>
    <property type="match status" value="1"/>
</dbReference>
<keyword evidence="4 9" id="KW-0521">NADP</keyword>
<feature type="binding site" evidence="9">
    <location>
        <position position="183"/>
    </location>
    <ligand>
        <name>NADP(+)</name>
        <dbReference type="ChEBI" id="CHEBI:58349"/>
    </ligand>
</feature>
<dbReference type="UniPathway" id="UPA00128">
    <property type="reaction ID" value="UER00191"/>
</dbReference>
<dbReference type="PANTHER" id="PTHR43238">
    <property type="entry name" value="GDP-L-FUCOSE SYNTHASE"/>
    <property type="match status" value="1"/>
</dbReference>
<comment type="similarity">
    <text evidence="2 9">Belongs to the NAD(P)-dependent epimerase/dehydratase family. Fucose synthase subfamily.</text>
</comment>
<evidence type="ECO:0000256" key="9">
    <source>
        <dbReference type="HAMAP-Rule" id="MF_00956"/>
    </source>
</evidence>
<dbReference type="InterPro" id="IPR036291">
    <property type="entry name" value="NAD(P)-bd_dom_sf"/>
</dbReference>
<keyword evidence="6 9" id="KW-0413">Isomerase</keyword>
<sequence length="319" mass="34939">MTAPGRDDPIYVAGHRGLVGSAVLRDLEAAGYRNIITRASWELDLREQQAVRDFFGTEKPAWVVCAAAKVGGIVANNDYPGEFIHDNLAIQTNVIENCRAAGVRKLIYLGSTCIYPKMAPQPIREEHLLTGPLEPTNEAYAIAKIAGLKMCEAYRKQYGLQSVTLMATNLYGPGDNFDLERSHVIPALMRKAHEAKLAGAPAMEVWGTGSPLREFLHVDDMASAVRFCLENDVPHSMVNVGTGDEISIADLTRLICEVVGFDGELRFDTTKPDGTPRKLADSSRLRGLGWRPAIGLREGLAATYDWMLKTVDLRLNASA</sequence>
<feature type="binding site" evidence="9">
    <location>
        <position position="273"/>
    </location>
    <ligand>
        <name>substrate</name>
    </ligand>
</feature>
<gene>
    <name evidence="9" type="primary">fcl</name>
    <name evidence="11" type="ORF">CVT23_22195</name>
</gene>
<feature type="binding site" evidence="9">
    <location>
        <begin position="109"/>
        <end position="112"/>
    </location>
    <ligand>
        <name>NADP(+)</name>
        <dbReference type="ChEBI" id="CHEBI:58349"/>
    </ligand>
</feature>
<evidence type="ECO:0000256" key="4">
    <source>
        <dbReference type="ARBA" id="ARBA00022857"/>
    </source>
</evidence>
<feature type="binding site" evidence="9">
    <location>
        <position position="191"/>
    </location>
    <ligand>
        <name>substrate</name>
    </ligand>
</feature>
<reference evidence="11 12" key="1">
    <citation type="submission" date="2017-11" db="EMBL/GenBank/DDBJ databases">
        <title>Draft genome sequence of Rhizobiales bacterium SY3-13.</title>
        <authorList>
            <person name="Sun C."/>
        </authorList>
    </citation>
    <scope>NUCLEOTIDE SEQUENCE [LARGE SCALE GENOMIC DNA]</scope>
    <source>
        <strain evidence="11 12">SY3-13</strain>
    </source>
</reference>
<evidence type="ECO:0000256" key="2">
    <source>
        <dbReference type="ARBA" id="ARBA00005959"/>
    </source>
</evidence>
<dbReference type="CDD" id="cd05239">
    <property type="entry name" value="GDP_FS_SDR_e"/>
    <property type="match status" value="1"/>
</dbReference>
<feature type="binding site" evidence="9">
    <location>
        <position position="206"/>
    </location>
    <ligand>
        <name>substrate</name>
    </ligand>
</feature>
<evidence type="ECO:0000256" key="1">
    <source>
        <dbReference type="ARBA" id="ARBA00004883"/>
    </source>
</evidence>
<accession>A0A2M9FW07</accession>
<feature type="active site" description="Proton donor/acceptor" evidence="9">
    <location>
        <position position="140"/>
    </location>
</feature>
<dbReference type="Proteomes" id="UP000229498">
    <property type="component" value="Unassembled WGS sequence"/>
</dbReference>
<dbReference type="AlphaFoldDB" id="A0A2M9FW07"/>
<dbReference type="EC" id="1.1.1.271" evidence="3 9"/>
<protein>
    <recommendedName>
        <fullName evidence="3 9">GDP-L-fucose synthase</fullName>
        <ecNumber evidence="3 9">1.1.1.271</ecNumber>
    </recommendedName>
    <alternativeName>
        <fullName evidence="9">GDP-4-keto-6-deoxy-D-mannose-3,5-epimerase-4-reductase</fullName>
    </alternativeName>
</protein>
<dbReference type="InterPro" id="IPR001509">
    <property type="entry name" value="Epimerase_deHydtase"/>
</dbReference>
<feature type="site" description="Important for catalytic activity" evidence="9">
    <location>
        <position position="111"/>
    </location>
</feature>
<feature type="binding site" evidence="9">
    <location>
        <begin position="14"/>
        <end position="20"/>
    </location>
    <ligand>
        <name>NADP(+)</name>
        <dbReference type="ChEBI" id="CHEBI:58349"/>
    </ligand>
</feature>
<dbReference type="Gene3D" id="3.40.50.720">
    <property type="entry name" value="NAD(P)-binding Rossmann-like Domain"/>
    <property type="match status" value="1"/>
</dbReference>
<evidence type="ECO:0000313" key="11">
    <source>
        <dbReference type="EMBL" id="PJK27623.1"/>
    </source>
</evidence>
<dbReference type="GO" id="GO:0070401">
    <property type="term" value="F:NADP+ binding"/>
    <property type="evidence" value="ECO:0007669"/>
    <property type="project" value="UniProtKB-UniRule"/>
</dbReference>
<feature type="binding site" evidence="9">
    <location>
        <position position="213"/>
    </location>
    <ligand>
        <name>substrate</name>
    </ligand>
</feature>
<dbReference type="GO" id="GO:0042351">
    <property type="term" value="P:'de novo' GDP-L-fucose biosynthetic process"/>
    <property type="evidence" value="ECO:0007669"/>
    <property type="project" value="UniProtKB-UniRule"/>
</dbReference>
<organism evidence="11 12">
    <name type="scientific">Minwuia thermotolerans</name>
    <dbReference type="NCBI Taxonomy" id="2056226"/>
    <lineage>
        <taxon>Bacteria</taxon>
        <taxon>Pseudomonadati</taxon>
        <taxon>Pseudomonadota</taxon>
        <taxon>Alphaproteobacteria</taxon>
        <taxon>Minwuiales</taxon>
        <taxon>Minwuiaceae</taxon>
        <taxon>Minwuia</taxon>
    </lineage>
</organism>
<evidence type="ECO:0000256" key="5">
    <source>
        <dbReference type="ARBA" id="ARBA00023002"/>
    </source>
</evidence>
<dbReference type="InterPro" id="IPR028614">
    <property type="entry name" value="GDP_fucose/colitose_synth"/>
</dbReference>
<evidence type="ECO:0000256" key="6">
    <source>
        <dbReference type="ARBA" id="ARBA00023235"/>
    </source>
</evidence>
<name>A0A2M9FW07_9PROT</name>
<dbReference type="SUPFAM" id="SSF51735">
    <property type="entry name" value="NAD(P)-binding Rossmann-fold domains"/>
    <property type="match status" value="1"/>
</dbReference>
<evidence type="ECO:0000256" key="8">
    <source>
        <dbReference type="ARBA" id="ARBA00051935"/>
    </source>
</evidence>
<proteinExistence type="inferred from homology"/>
<dbReference type="PANTHER" id="PTHR43238:SF1">
    <property type="entry name" value="GDP-L-FUCOSE SYNTHASE"/>
    <property type="match status" value="1"/>
</dbReference>
<dbReference type="EMBL" id="PHIG01000063">
    <property type="protein sequence ID" value="PJK27623.1"/>
    <property type="molecule type" value="Genomic_DNA"/>
</dbReference>
<evidence type="ECO:0000256" key="3">
    <source>
        <dbReference type="ARBA" id="ARBA00012371"/>
    </source>
</evidence>
<keyword evidence="7 9" id="KW-0511">Multifunctional enzyme</keyword>
<comment type="pathway">
    <text evidence="1 9">Nucleotide-sugar biosynthesis; GDP-L-fucose biosynthesis via de novo pathway; GDP-L-fucose from GDP-alpha-D-mannose: step 2/2.</text>
</comment>
<comment type="function">
    <text evidence="9">Catalyzes the two-step NADP-dependent conversion of GDP-4-dehydro-6-deoxy-D-mannose to GDP-fucose, involving an epimerase and a reductase reaction.</text>
</comment>
<dbReference type="RefSeq" id="WP_109795336.1">
    <property type="nucleotide sequence ID" value="NZ_PHIG01000063.1"/>
</dbReference>
<dbReference type="GO" id="GO:0016853">
    <property type="term" value="F:isomerase activity"/>
    <property type="evidence" value="ECO:0007669"/>
    <property type="project" value="UniProtKB-KW"/>
</dbReference>
<comment type="caution">
    <text evidence="11">The sequence shown here is derived from an EMBL/GenBank/DDBJ whole genome shotgun (WGS) entry which is preliminary data.</text>
</comment>
<dbReference type="Gene3D" id="3.90.25.10">
    <property type="entry name" value="UDP-galactose 4-epimerase, domain 1"/>
    <property type="match status" value="1"/>
</dbReference>
<keyword evidence="12" id="KW-1185">Reference proteome</keyword>
<comment type="catalytic activity">
    <reaction evidence="8 9">
        <text>GDP-beta-L-fucose + NADP(+) = GDP-4-dehydro-alpha-D-rhamnose + NADPH + H(+)</text>
        <dbReference type="Rhea" id="RHEA:18885"/>
        <dbReference type="ChEBI" id="CHEBI:15378"/>
        <dbReference type="ChEBI" id="CHEBI:57273"/>
        <dbReference type="ChEBI" id="CHEBI:57783"/>
        <dbReference type="ChEBI" id="CHEBI:57964"/>
        <dbReference type="ChEBI" id="CHEBI:58349"/>
        <dbReference type="EC" id="1.1.1.271"/>
    </reaction>
</comment>
<feature type="site" description="Important for catalytic activity" evidence="9">
    <location>
        <position position="113"/>
    </location>
</feature>
<evidence type="ECO:0000313" key="12">
    <source>
        <dbReference type="Proteomes" id="UP000229498"/>
    </source>
</evidence>
<dbReference type="FunFam" id="3.40.50.720:FF:000101">
    <property type="entry name" value="GDP-L-fucose synthase"/>
    <property type="match status" value="1"/>
</dbReference>
<dbReference type="OrthoDB" id="9811425at2"/>
<dbReference type="HAMAP" id="MF_00956">
    <property type="entry name" value="GDP_fucose_synth"/>
    <property type="match status" value="1"/>
</dbReference>
<keyword evidence="5 9" id="KW-0560">Oxidoreductase</keyword>
<evidence type="ECO:0000256" key="7">
    <source>
        <dbReference type="ARBA" id="ARBA00023268"/>
    </source>
</evidence>
<evidence type="ECO:0000259" key="10">
    <source>
        <dbReference type="Pfam" id="PF01370"/>
    </source>
</evidence>
<feature type="binding site" evidence="9">
    <location>
        <position position="144"/>
    </location>
    <ligand>
        <name>NADP(+)</name>
        <dbReference type="ChEBI" id="CHEBI:58349"/>
    </ligand>
</feature>
<feature type="domain" description="NAD-dependent epimerase/dehydratase" evidence="10">
    <location>
        <begin position="10"/>
        <end position="241"/>
    </location>
</feature>
<comment type="caution">
    <text evidence="9">Lacks conserved residue(s) required for the propagation of feature annotation.</text>
</comment>